<evidence type="ECO:0000313" key="9">
    <source>
        <dbReference type="Proteomes" id="UP000469559"/>
    </source>
</evidence>
<dbReference type="AlphaFoldDB" id="A0A8T9BHF0"/>
<dbReference type="Gene3D" id="3.40.390.10">
    <property type="entry name" value="Collagenase (Catalytic Domain)"/>
    <property type="match status" value="1"/>
</dbReference>
<evidence type="ECO:0000256" key="3">
    <source>
        <dbReference type="ARBA" id="ARBA00022723"/>
    </source>
</evidence>
<evidence type="ECO:0000256" key="2">
    <source>
        <dbReference type="ARBA" id="ARBA00022670"/>
    </source>
</evidence>
<proteinExistence type="predicted"/>
<keyword evidence="9" id="KW-1185">Reference proteome</keyword>
<dbReference type="InterPro" id="IPR024079">
    <property type="entry name" value="MetalloPept_cat_dom_sf"/>
</dbReference>
<gene>
    <name evidence="8" type="primary">AMZ2</name>
    <name evidence="8" type="ORF">LARI1_G003356</name>
</gene>
<evidence type="ECO:0000256" key="4">
    <source>
        <dbReference type="ARBA" id="ARBA00022801"/>
    </source>
</evidence>
<dbReference type="CDD" id="cd11375">
    <property type="entry name" value="Peptidase_M54"/>
    <property type="match status" value="1"/>
</dbReference>
<dbReference type="PANTHER" id="PTHR15910">
    <property type="entry name" value="ARCHAEMETZINCIN"/>
    <property type="match status" value="1"/>
</dbReference>
<reference evidence="8 9" key="1">
    <citation type="submission" date="2018-05" db="EMBL/GenBank/DDBJ databases">
        <title>Whole genome sequencing for identification of molecular markers to develop diagnostic detection tools for the regulated plant pathogen Lachnellula willkommii.</title>
        <authorList>
            <person name="Giroux E."/>
            <person name="Bilodeau G."/>
        </authorList>
    </citation>
    <scope>NUCLEOTIDE SEQUENCE [LARGE SCALE GENOMIC DNA]</scope>
    <source>
        <strain evidence="8 9">CBS 203.66</strain>
    </source>
</reference>
<dbReference type="OrthoDB" id="2365600at2759"/>
<dbReference type="Proteomes" id="UP000469559">
    <property type="component" value="Unassembled WGS sequence"/>
</dbReference>
<comment type="cofactor">
    <cofactor evidence="1">
        <name>Zn(2+)</name>
        <dbReference type="ChEBI" id="CHEBI:29105"/>
    </cofactor>
</comment>
<organism evidence="8 9">
    <name type="scientific">Lachnellula arida</name>
    <dbReference type="NCBI Taxonomy" id="1316785"/>
    <lineage>
        <taxon>Eukaryota</taxon>
        <taxon>Fungi</taxon>
        <taxon>Dikarya</taxon>
        <taxon>Ascomycota</taxon>
        <taxon>Pezizomycotina</taxon>
        <taxon>Leotiomycetes</taxon>
        <taxon>Helotiales</taxon>
        <taxon>Lachnaceae</taxon>
        <taxon>Lachnellula</taxon>
    </lineage>
</organism>
<name>A0A8T9BHF0_9HELO</name>
<accession>A0A8T9BHF0</accession>
<keyword evidence="3" id="KW-0479">Metal-binding</keyword>
<keyword evidence="5" id="KW-0862">Zinc</keyword>
<keyword evidence="2" id="KW-0645">Protease</keyword>
<comment type="caution">
    <text evidence="8">The sequence shown here is derived from an EMBL/GenBank/DDBJ whole genome shotgun (WGS) entry which is preliminary data.</text>
</comment>
<dbReference type="EMBL" id="QGMF01000104">
    <property type="protein sequence ID" value="TVY19484.1"/>
    <property type="molecule type" value="Genomic_DNA"/>
</dbReference>
<dbReference type="InterPro" id="IPR012962">
    <property type="entry name" value="Pept_M54_archaemetzincn"/>
</dbReference>
<keyword evidence="4" id="KW-0378">Hydrolase</keyword>
<dbReference type="SUPFAM" id="SSF55486">
    <property type="entry name" value="Metalloproteases ('zincins'), catalytic domain"/>
    <property type="match status" value="1"/>
</dbReference>
<dbReference type="GO" id="GO:0006508">
    <property type="term" value="P:proteolysis"/>
    <property type="evidence" value="ECO:0007669"/>
    <property type="project" value="UniProtKB-KW"/>
</dbReference>
<evidence type="ECO:0000313" key="8">
    <source>
        <dbReference type="EMBL" id="TVY19484.1"/>
    </source>
</evidence>
<evidence type="ECO:0000256" key="6">
    <source>
        <dbReference type="ARBA" id="ARBA00023049"/>
    </source>
</evidence>
<protein>
    <submittedName>
        <fullName evidence="8">Archaemetzincin-2</fullName>
    </submittedName>
</protein>
<keyword evidence="6" id="KW-0482">Metalloprotease</keyword>
<evidence type="ECO:0000256" key="1">
    <source>
        <dbReference type="ARBA" id="ARBA00001947"/>
    </source>
</evidence>
<sequence>MSHKSSSRCSHEKLTFSPSSNAAIAGYKRQTLQQRTAAASTQVIKANSSSAEAAKPSTFPAPLVLPEDELSWDPSDPPQSLRSWSRGKDRNKITPERRTVYLAAPPSFSPEVSFAQKWSQPKAARARSRAGEGVKVKVEVQDVLQYLQAFYHGLPVKLLPSPNPIFTNDVDDDMDVDPPPNPATGNPKRQTLWLNTHTPAGCVGIRSRPTPKGEFSHQLNLNDLLDAAIEILPTDAYAVLMLVEHDIYEDEEDDFACGRAYGGSRIAVISTARYNPLLDVKQGIEREHGWPASHCERYIKWCVDGLEEVGGNGNKSRKRDEGESSGENITSPMHAALAAHNSLPSLAQGKPSPSAAALSALWLARACRTAAHELGHCFGIAHCVYYACAMQGTASIVEDARQPMYLCPVDLAKVLHATGADVMERYRALLAFCGGKNEGQVFRAYGAWIEARLGEITRAELKG</sequence>
<dbReference type="GO" id="GO:0046872">
    <property type="term" value="F:metal ion binding"/>
    <property type="evidence" value="ECO:0007669"/>
    <property type="project" value="UniProtKB-KW"/>
</dbReference>
<evidence type="ECO:0000256" key="5">
    <source>
        <dbReference type="ARBA" id="ARBA00022833"/>
    </source>
</evidence>
<dbReference type="Pfam" id="PF07998">
    <property type="entry name" value="Peptidase_M54"/>
    <property type="match status" value="1"/>
</dbReference>
<feature type="region of interest" description="Disordered" evidence="7">
    <location>
        <begin position="65"/>
        <end position="90"/>
    </location>
</feature>
<dbReference type="PANTHER" id="PTHR15910:SF1">
    <property type="entry name" value="ARCHAEMETZINCIN-2"/>
    <property type="match status" value="1"/>
</dbReference>
<dbReference type="GO" id="GO:0008237">
    <property type="term" value="F:metallopeptidase activity"/>
    <property type="evidence" value="ECO:0007669"/>
    <property type="project" value="UniProtKB-KW"/>
</dbReference>
<evidence type="ECO:0000256" key="7">
    <source>
        <dbReference type="SAM" id="MobiDB-lite"/>
    </source>
</evidence>